<dbReference type="CDD" id="cd13138">
    <property type="entry name" value="MATE_yoeA_like"/>
    <property type="match status" value="1"/>
</dbReference>
<keyword evidence="6 10" id="KW-1133">Transmembrane helix</keyword>
<keyword evidence="7" id="KW-0406">Ion transport</keyword>
<feature type="transmembrane region" description="Helical" evidence="10">
    <location>
        <begin position="317"/>
        <end position="337"/>
    </location>
</feature>
<feature type="transmembrane region" description="Helical" evidence="10">
    <location>
        <begin position="254"/>
        <end position="278"/>
    </location>
</feature>
<feature type="transmembrane region" description="Helical" evidence="10">
    <location>
        <begin position="284"/>
        <end position="305"/>
    </location>
</feature>
<dbReference type="NCBIfam" id="TIGR00797">
    <property type="entry name" value="matE"/>
    <property type="match status" value="1"/>
</dbReference>
<evidence type="ECO:0000256" key="3">
    <source>
        <dbReference type="ARBA" id="ARBA00022449"/>
    </source>
</evidence>
<evidence type="ECO:0000256" key="2">
    <source>
        <dbReference type="ARBA" id="ARBA00022448"/>
    </source>
</evidence>
<reference evidence="12 14" key="2">
    <citation type="submission" date="2019-04" db="EMBL/GenBank/DDBJ databases">
        <title>Microbes associate with the intestines of laboratory mice.</title>
        <authorList>
            <person name="Navarre W."/>
            <person name="Wong E."/>
            <person name="Huang K."/>
            <person name="Tropini C."/>
            <person name="Ng K."/>
            <person name="Yu B."/>
        </authorList>
    </citation>
    <scope>NUCLEOTIDE SEQUENCE [LARGE SCALE GENOMIC DNA]</scope>
    <source>
        <strain evidence="12 14">NM22_B1</strain>
    </source>
</reference>
<dbReference type="EMBL" id="SRYJ01000003">
    <property type="protein sequence ID" value="TGY73045.1"/>
    <property type="molecule type" value="Genomic_DNA"/>
</dbReference>
<dbReference type="EMBL" id="ASSP01000016">
    <property type="protein sequence ID" value="EOS11817.1"/>
    <property type="molecule type" value="Genomic_DNA"/>
</dbReference>
<dbReference type="PANTHER" id="PTHR43298">
    <property type="entry name" value="MULTIDRUG RESISTANCE PROTEIN NORM-RELATED"/>
    <property type="match status" value="1"/>
</dbReference>
<dbReference type="PATRIC" id="fig|1235788.3.peg.2448"/>
<protein>
    <recommendedName>
        <fullName evidence="9">Multidrug-efflux transporter</fullName>
    </recommendedName>
</protein>
<comment type="subcellular location">
    <subcellularLocation>
        <location evidence="1">Cell membrane</location>
        <topology evidence="1">Multi-pass membrane protein</topology>
    </subcellularLocation>
</comment>
<name>R9I6E5_9BACT</name>
<comment type="caution">
    <text evidence="11">The sequence shown here is derived from an EMBL/GenBank/DDBJ whole genome shotgun (WGS) entry which is preliminary data.</text>
</comment>
<evidence type="ECO:0000313" key="13">
    <source>
        <dbReference type="Proteomes" id="UP000014200"/>
    </source>
</evidence>
<proteinExistence type="predicted"/>
<evidence type="ECO:0000256" key="5">
    <source>
        <dbReference type="ARBA" id="ARBA00022692"/>
    </source>
</evidence>
<evidence type="ECO:0000256" key="8">
    <source>
        <dbReference type="ARBA" id="ARBA00023136"/>
    </source>
</evidence>
<evidence type="ECO:0000256" key="7">
    <source>
        <dbReference type="ARBA" id="ARBA00023065"/>
    </source>
</evidence>
<dbReference type="Pfam" id="PF01554">
    <property type="entry name" value="MatE"/>
    <property type="match status" value="2"/>
</dbReference>
<dbReference type="STRING" id="1235788.C802_02392"/>
<organism evidence="11 13">
    <name type="scientific">Phocaeicola sartorii</name>
    <dbReference type="NCBI Taxonomy" id="671267"/>
    <lineage>
        <taxon>Bacteria</taxon>
        <taxon>Pseudomonadati</taxon>
        <taxon>Bacteroidota</taxon>
        <taxon>Bacteroidia</taxon>
        <taxon>Bacteroidales</taxon>
        <taxon>Bacteroidaceae</taxon>
        <taxon>Phocaeicola</taxon>
    </lineage>
</organism>
<evidence type="ECO:0000313" key="11">
    <source>
        <dbReference type="EMBL" id="EOS11817.1"/>
    </source>
</evidence>
<feature type="transmembrane region" description="Helical" evidence="10">
    <location>
        <begin position="387"/>
        <end position="407"/>
    </location>
</feature>
<evidence type="ECO:0000256" key="10">
    <source>
        <dbReference type="SAM" id="Phobius"/>
    </source>
</evidence>
<gene>
    <name evidence="11" type="ORF">C802_02392</name>
    <name evidence="12" type="ORF">E5339_02230</name>
</gene>
<dbReference type="RefSeq" id="WP_016276748.1">
    <property type="nucleotide sequence ID" value="NZ_CAOOJZ010000006.1"/>
</dbReference>
<dbReference type="Proteomes" id="UP000310760">
    <property type="component" value="Unassembled WGS sequence"/>
</dbReference>
<feature type="transmembrane region" description="Helical" evidence="10">
    <location>
        <begin position="357"/>
        <end position="380"/>
    </location>
</feature>
<dbReference type="InterPro" id="IPR050222">
    <property type="entry name" value="MATE_MdtK"/>
</dbReference>
<feature type="transmembrane region" description="Helical" evidence="10">
    <location>
        <begin position="94"/>
        <end position="116"/>
    </location>
</feature>
<evidence type="ECO:0000256" key="6">
    <source>
        <dbReference type="ARBA" id="ARBA00022989"/>
    </source>
</evidence>
<evidence type="ECO:0000256" key="4">
    <source>
        <dbReference type="ARBA" id="ARBA00022475"/>
    </source>
</evidence>
<dbReference type="InterPro" id="IPR002528">
    <property type="entry name" value="MATE_fam"/>
</dbReference>
<accession>R9I6E5</accession>
<keyword evidence="8 10" id="KW-0472">Membrane</keyword>
<feature type="transmembrane region" description="Helical" evidence="10">
    <location>
        <begin position="194"/>
        <end position="216"/>
    </location>
</feature>
<feature type="transmembrane region" description="Helical" evidence="10">
    <location>
        <begin position="56"/>
        <end position="82"/>
    </location>
</feature>
<dbReference type="InterPro" id="IPR048279">
    <property type="entry name" value="MdtK-like"/>
</dbReference>
<keyword evidence="13" id="KW-1185">Reference proteome</keyword>
<dbReference type="GO" id="GO:0006811">
    <property type="term" value="P:monoatomic ion transport"/>
    <property type="evidence" value="ECO:0007669"/>
    <property type="project" value="UniProtKB-KW"/>
</dbReference>
<dbReference type="Proteomes" id="UP000014200">
    <property type="component" value="Unassembled WGS sequence"/>
</dbReference>
<feature type="transmembrane region" description="Helical" evidence="10">
    <location>
        <begin position="136"/>
        <end position="155"/>
    </location>
</feature>
<evidence type="ECO:0000256" key="1">
    <source>
        <dbReference type="ARBA" id="ARBA00004651"/>
    </source>
</evidence>
<evidence type="ECO:0000313" key="12">
    <source>
        <dbReference type="EMBL" id="TGY73045.1"/>
    </source>
</evidence>
<dbReference type="OrthoDB" id="9776324at2"/>
<dbReference type="HOGENOM" id="CLU_012893_5_0_10"/>
<keyword evidence="5 10" id="KW-0812">Transmembrane</keyword>
<dbReference type="PIRSF" id="PIRSF006603">
    <property type="entry name" value="DinF"/>
    <property type="match status" value="1"/>
</dbReference>
<feature type="transmembrane region" description="Helical" evidence="10">
    <location>
        <begin position="167"/>
        <end position="188"/>
    </location>
</feature>
<dbReference type="GO" id="GO:0005886">
    <property type="term" value="C:plasma membrane"/>
    <property type="evidence" value="ECO:0007669"/>
    <property type="project" value="UniProtKB-SubCell"/>
</dbReference>
<evidence type="ECO:0000313" key="14">
    <source>
        <dbReference type="Proteomes" id="UP000310760"/>
    </source>
</evidence>
<evidence type="ECO:0000256" key="9">
    <source>
        <dbReference type="ARBA" id="ARBA00031636"/>
    </source>
</evidence>
<reference evidence="11 13" key="1">
    <citation type="submission" date="2013-04" db="EMBL/GenBank/DDBJ databases">
        <title>The Genome Sequence of Bacteroides massiliensis dnLKV3.</title>
        <authorList>
            <consortium name="The Broad Institute Genomics Platform"/>
            <consortium name="The Broad Institute Genome Sequencing Center for Infectious Disease"/>
            <person name="Earl A."/>
            <person name="Xavier R."/>
            <person name="Kuhn K."/>
            <person name="Stappenbeck T."/>
            <person name="Walker B."/>
            <person name="Young S."/>
            <person name="Zeng Q."/>
            <person name="Gargeya S."/>
            <person name="Fitzgerald M."/>
            <person name="Haas B."/>
            <person name="Abouelleil A."/>
            <person name="Allen A.W."/>
            <person name="Alvarado L."/>
            <person name="Arachchi H.M."/>
            <person name="Berlin A.M."/>
            <person name="Chapman S.B."/>
            <person name="Gainer-Dewar J."/>
            <person name="Goldberg J."/>
            <person name="Griggs A."/>
            <person name="Gujja S."/>
            <person name="Hansen M."/>
            <person name="Howarth C."/>
            <person name="Imamovic A."/>
            <person name="Ireland A."/>
            <person name="Larimer J."/>
            <person name="McCowan C."/>
            <person name="Murphy C."/>
            <person name="Pearson M."/>
            <person name="Poon T.W."/>
            <person name="Priest M."/>
            <person name="Roberts A."/>
            <person name="Saif S."/>
            <person name="Shea T."/>
            <person name="Sisk P."/>
            <person name="Sykes S."/>
            <person name="Wortman J."/>
            <person name="Nusbaum C."/>
            <person name="Birren B."/>
        </authorList>
    </citation>
    <scope>NUCLEOTIDE SEQUENCE [LARGE SCALE GENOMIC DNA]</scope>
    <source>
        <strain evidence="13">dnLKV3</strain>
        <strain evidence="11">DnLKV3</strain>
    </source>
</reference>
<sequence>MLSKIDLTQGGITGTLLRFTLPMIIGSLLQQCYNIADTLIVGQCIGSGALAAVGSAYTLMVFLTSILLGLSMGSGTVFSLQYGAGRTDSLRRSIYVSALLIGTVTLILNIAVFVWMHPILRLLQIPKDIYGMMYDYLWIIFWGIGFTFIYNFYAALLRAIGDAVTPLWFLAVSVVLNIGLDLFFILQLDWGIKGAAIATVAAQGVSALGIMGYVYVKYPELRLHRNDLHFDRHCLKEITSFSALTCVQQSVMNLGILMVQGLVNSFGTVVMAAFAAAIKIDSFAYMPVQEFGNAFSTFIAQNFGARKEERIRKGVKSALITTVLFSLVISILVFLFAKPLMLIFVRPHETEILNIGISYLRIEGAFYCGIGILFLLYGYYRAIRMPGMSVVLTVVSLGTRVALSYWLAGIPAIGVIGIWWSIPIGWFIADVIGIIYYKQLKKETAKEVPAPSQCP</sequence>
<keyword evidence="3" id="KW-0050">Antiport</keyword>
<keyword evidence="4" id="KW-1003">Cell membrane</keyword>
<dbReference type="GO" id="GO:0042910">
    <property type="term" value="F:xenobiotic transmembrane transporter activity"/>
    <property type="evidence" value="ECO:0007669"/>
    <property type="project" value="InterPro"/>
</dbReference>
<dbReference type="PANTHER" id="PTHR43298:SF2">
    <property type="entry name" value="FMN_FAD EXPORTER YEEO-RELATED"/>
    <property type="match status" value="1"/>
</dbReference>
<dbReference type="GO" id="GO:0015297">
    <property type="term" value="F:antiporter activity"/>
    <property type="evidence" value="ECO:0007669"/>
    <property type="project" value="UniProtKB-KW"/>
</dbReference>
<keyword evidence="2" id="KW-0813">Transport</keyword>
<dbReference type="AlphaFoldDB" id="R9I6E5"/>
<feature type="transmembrane region" description="Helical" evidence="10">
    <location>
        <begin position="413"/>
        <end position="437"/>
    </location>
</feature>
<dbReference type="GeneID" id="82153107"/>